<feature type="transmembrane region" description="Helical" evidence="1">
    <location>
        <begin position="240"/>
        <end position="260"/>
    </location>
</feature>
<evidence type="ECO:0000313" key="2">
    <source>
        <dbReference type="EMBL" id="SDN76836.1"/>
    </source>
</evidence>
<dbReference type="OrthoDB" id="2014935at2"/>
<keyword evidence="1" id="KW-1133">Transmembrane helix</keyword>
<evidence type="ECO:0000313" key="3">
    <source>
        <dbReference type="Proteomes" id="UP000198778"/>
    </source>
</evidence>
<sequence>MNESVTANTSRLSLFMFRLDRIRIFLWLTGLNFFTLIVPISFVSLYSSEQERAAMAETMQNPAMTAMVGPADLSNYTLGVMTSHQMLLMTAAVAGLMSILLVTRHTRADEEEGRVELIRSLPVGRLAYLNAALFVISCVCVILAIINGAGLYMLGIESMQLEGSLLYGAALGGTALVFAGITAFFSQLSDNARGTVGLSIGFLLAAYLFRAVTDISNESLSWLSPLGWVTKTEAYGANNWWPVVLMVIFAFVMFAAANYLHAIRDLESGFLPARSGRTHAGSFLQSPFALAFRLQRTGFIAWAIGLFVIGASYGSVLGDMESFFEGNELMEQMLQPEAGLTLTETFIPMLLIVLSLLAAIPPVMSMNKLRGEEKKGRLDHMLGRAVSRNKLMGSYFTLAVVNGFVMLMLAGFGLWAAGNAVMEEGFSFSMVMGAAAAYYPAILVMISLSAAFIGWFPKFLTLVWVYIFYSFIVLYLGGLFQFADWIGELSPFGHVPQYPVEDMAIFPLVVLMLIAAVIAAAGFIGFRKRDIEN</sequence>
<feature type="transmembrane region" description="Helical" evidence="1">
    <location>
        <begin position="299"/>
        <end position="318"/>
    </location>
</feature>
<feature type="transmembrane region" description="Helical" evidence="1">
    <location>
        <begin position="24"/>
        <end position="46"/>
    </location>
</feature>
<gene>
    <name evidence="2" type="ORF">SAMN04488053_103188</name>
</gene>
<evidence type="ECO:0000256" key="1">
    <source>
        <dbReference type="SAM" id="Phobius"/>
    </source>
</evidence>
<name>A0A1H0E3C2_9BACI</name>
<protein>
    <submittedName>
        <fullName evidence="2">ABC-2 type transport system permease protein</fullName>
    </submittedName>
</protein>
<dbReference type="AlphaFoldDB" id="A0A1H0E3C2"/>
<keyword evidence="1" id="KW-0472">Membrane</keyword>
<dbReference type="RefSeq" id="WP_090842166.1">
    <property type="nucleotide sequence ID" value="NZ_FNIL01000003.1"/>
</dbReference>
<accession>A0A1H0E3C2</accession>
<feature type="transmembrane region" description="Helical" evidence="1">
    <location>
        <begin position="503"/>
        <end position="526"/>
    </location>
</feature>
<keyword evidence="1" id="KW-0812">Transmembrane</keyword>
<reference evidence="3" key="1">
    <citation type="submission" date="2016-10" db="EMBL/GenBank/DDBJ databases">
        <authorList>
            <person name="Varghese N."/>
            <person name="Submissions S."/>
        </authorList>
    </citation>
    <scope>NUCLEOTIDE SEQUENCE [LARGE SCALE GENOMIC DNA]</scope>
    <source>
        <strain evidence="3">CGMCC 1.10369</strain>
    </source>
</reference>
<dbReference type="STRING" id="745820.SAMN04488053_103188"/>
<feature type="transmembrane region" description="Helical" evidence="1">
    <location>
        <begin position="126"/>
        <end position="153"/>
    </location>
</feature>
<feature type="transmembrane region" description="Helical" evidence="1">
    <location>
        <begin position="86"/>
        <end position="105"/>
    </location>
</feature>
<proteinExistence type="predicted"/>
<feature type="transmembrane region" description="Helical" evidence="1">
    <location>
        <begin position="192"/>
        <end position="212"/>
    </location>
</feature>
<feature type="transmembrane region" description="Helical" evidence="1">
    <location>
        <begin position="437"/>
        <end position="456"/>
    </location>
</feature>
<dbReference type="EMBL" id="FNIL01000003">
    <property type="protein sequence ID" value="SDN76836.1"/>
    <property type="molecule type" value="Genomic_DNA"/>
</dbReference>
<feature type="transmembrane region" description="Helical" evidence="1">
    <location>
        <begin position="165"/>
        <end position="185"/>
    </location>
</feature>
<dbReference type="Proteomes" id="UP000198778">
    <property type="component" value="Unassembled WGS sequence"/>
</dbReference>
<feature type="transmembrane region" description="Helical" evidence="1">
    <location>
        <begin position="395"/>
        <end position="417"/>
    </location>
</feature>
<organism evidence="2 3">
    <name type="scientific">Alkalicoccus daliensis</name>
    <dbReference type="NCBI Taxonomy" id="745820"/>
    <lineage>
        <taxon>Bacteria</taxon>
        <taxon>Bacillati</taxon>
        <taxon>Bacillota</taxon>
        <taxon>Bacilli</taxon>
        <taxon>Bacillales</taxon>
        <taxon>Bacillaceae</taxon>
        <taxon>Alkalicoccus</taxon>
    </lineage>
</organism>
<feature type="transmembrane region" description="Helical" evidence="1">
    <location>
        <begin position="338"/>
        <end position="360"/>
    </location>
</feature>
<feature type="transmembrane region" description="Helical" evidence="1">
    <location>
        <begin position="463"/>
        <end position="483"/>
    </location>
</feature>
<keyword evidence="3" id="KW-1185">Reference proteome</keyword>